<evidence type="ECO:0000313" key="2">
    <source>
        <dbReference type="EMBL" id="QJW96505.1"/>
    </source>
</evidence>
<reference evidence="3" key="1">
    <citation type="submission" date="2020-05" db="EMBL/GenBank/DDBJ databases">
        <title>Frigoriglobus tundricola gen. nov., sp. nov., a psychrotolerant cellulolytic planctomycete of the family Gemmataceae with two divergent copies of 16S rRNA gene.</title>
        <authorList>
            <person name="Kulichevskaya I.S."/>
            <person name="Ivanova A.A."/>
            <person name="Naumoff D.G."/>
            <person name="Beletsky A.V."/>
            <person name="Rijpstra W.I.C."/>
            <person name="Sinninghe Damste J.S."/>
            <person name="Mardanov A.V."/>
            <person name="Ravin N.V."/>
            <person name="Dedysh S.N."/>
        </authorList>
    </citation>
    <scope>NUCLEOTIDE SEQUENCE [LARGE SCALE GENOMIC DNA]</scope>
    <source>
        <strain evidence="3">PL17</strain>
    </source>
</reference>
<sequence>MATAMLHALFRLREMDDFPGPFAPRARKVSEELREMWERTSREAVSSRRLAELHAARDDYRALLEGHLRLLEDYLGLSEIHQRAFGSNPIWVTELRRAVTELKGLHDELFPRWQTANDLHEMMVEKFSVPSDTLRELAAESPPPPSWAEETIDPFSAD</sequence>
<accession>A0A6M5YR38</accession>
<dbReference type="KEGG" id="ftj:FTUN_4062"/>
<dbReference type="AlphaFoldDB" id="A0A6M5YR38"/>
<dbReference type="EMBL" id="CP053452">
    <property type="protein sequence ID" value="QJW96505.1"/>
    <property type="molecule type" value="Genomic_DNA"/>
</dbReference>
<dbReference type="RefSeq" id="WP_171472068.1">
    <property type="nucleotide sequence ID" value="NZ_CP053452.2"/>
</dbReference>
<proteinExistence type="predicted"/>
<evidence type="ECO:0000256" key="1">
    <source>
        <dbReference type="SAM" id="MobiDB-lite"/>
    </source>
</evidence>
<feature type="region of interest" description="Disordered" evidence="1">
    <location>
        <begin position="134"/>
        <end position="158"/>
    </location>
</feature>
<evidence type="ECO:0000313" key="3">
    <source>
        <dbReference type="Proteomes" id="UP000503447"/>
    </source>
</evidence>
<dbReference type="Proteomes" id="UP000503447">
    <property type="component" value="Chromosome"/>
</dbReference>
<gene>
    <name evidence="2" type="ORF">FTUN_4062</name>
</gene>
<organism evidence="2 3">
    <name type="scientific">Frigoriglobus tundricola</name>
    <dbReference type="NCBI Taxonomy" id="2774151"/>
    <lineage>
        <taxon>Bacteria</taxon>
        <taxon>Pseudomonadati</taxon>
        <taxon>Planctomycetota</taxon>
        <taxon>Planctomycetia</taxon>
        <taxon>Gemmatales</taxon>
        <taxon>Gemmataceae</taxon>
        <taxon>Frigoriglobus</taxon>
    </lineage>
</organism>
<protein>
    <submittedName>
        <fullName evidence="2">Uncharacterized protein</fullName>
    </submittedName>
</protein>
<keyword evidence="3" id="KW-1185">Reference proteome</keyword>
<name>A0A6M5YR38_9BACT</name>